<dbReference type="InterPro" id="IPR045676">
    <property type="entry name" value="DUF6194"/>
</dbReference>
<accession>A0A949N151</accession>
<name>A0A949N151_9ACTN</name>
<sequence length="153" mass="16929">MDRILESVRTFPGVLELAPVAGDGYPEIALGDHFFYWAPDGRVPQREQSYATVVTKNLPGDTTNDLDLADRRRLNIHVGAELFTELTGESPRTDAAPAHFTATDVVFAHPVYRAQGWVSIVNPGARTYESALTLLRTAHDAARRRAERRGTGR</sequence>
<dbReference type="Proteomes" id="UP000694501">
    <property type="component" value="Unassembled WGS sequence"/>
</dbReference>
<organism evidence="2 3">
    <name type="scientific">Streptomyces tardus</name>
    <dbReference type="NCBI Taxonomy" id="2780544"/>
    <lineage>
        <taxon>Bacteria</taxon>
        <taxon>Bacillati</taxon>
        <taxon>Actinomycetota</taxon>
        <taxon>Actinomycetes</taxon>
        <taxon>Kitasatosporales</taxon>
        <taxon>Streptomycetaceae</taxon>
        <taxon>Streptomyces</taxon>
    </lineage>
</organism>
<reference evidence="2" key="1">
    <citation type="submission" date="2021-06" db="EMBL/GenBank/DDBJ databases">
        <title>Sequencing of actinobacteria type strains.</title>
        <authorList>
            <person name="Nguyen G.-S."/>
            <person name="Wentzel A."/>
        </authorList>
    </citation>
    <scope>NUCLEOTIDE SEQUENCE</scope>
    <source>
        <strain evidence="2">P38-E01</strain>
    </source>
</reference>
<feature type="domain" description="DUF6194" evidence="1">
    <location>
        <begin position="1"/>
        <end position="149"/>
    </location>
</feature>
<evidence type="ECO:0000313" key="2">
    <source>
        <dbReference type="EMBL" id="MBU7597410.1"/>
    </source>
</evidence>
<proteinExistence type="predicted"/>
<dbReference type="Pfam" id="PF19694">
    <property type="entry name" value="DUF6194"/>
    <property type="match status" value="1"/>
</dbReference>
<protein>
    <recommendedName>
        <fullName evidence="1">DUF6194 domain-containing protein</fullName>
    </recommendedName>
</protein>
<dbReference type="AlphaFoldDB" id="A0A949N151"/>
<evidence type="ECO:0000259" key="1">
    <source>
        <dbReference type="Pfam" id="PF19694"/>
    </source>
</evidence>
<keyword evidence="3" id="KW-1185">Reference proteome</keyword>
<dbReference type="EMBL" id="JAELVF020000001">
    <property type="protein sequence ID" value="MBU7597410.1"/>
    <property type="molecule type" value="Genomic_DNA"/>
</dbReference>
<gene>
    <name evidence="2" type="ORF">JGS22_007130</name>
</gene>
<evidence type="ECO:0000313" key="3">
    <source>
        <dbReference type="Proteomes" id="UP000694501"/>
    </source>
</evidence>
<comment type="caution">
    <text evidence="2">The sequence shown here is derived from an EMBL/GenBank/DDBJ whole genome shotgun (WGS) entry which is preliminary data.</text>
</comment>